<dbReference type="InterPro" id="IPR007016">
    <property type="entry name" value="O-antigen_ligase-rel_domated"/>
</dbReference>
<dbReference type="Proteomes" id="UP000316371">
    <property type="component" value="Unassembled WGS sequence"/>
</dbReference>
<keyword evidence="3 5" id="KW-1133">Transmembrane helix</keyword>
<evidence type="ECO:0000256" key="1">
    <source>
        <dbReference type="ARBA" id="ARBA00004141"/>
    </source>
</evidence>
<comment type="caution">
    <text evidence="7">The sequence shown here is derived from an EMBL/GenBank/DDBJ whole genome shotgun (WGS) entry which is preliminary data.</text>
</comment>
<feature type="transmembrane region" description="Helical" evidence="5">
    <location>
        <begin position="108"/>
        <end position="130"/>
    </location>
</feature>
<comment type="subcellular location">
    <subcellularLocation>
        <location evidence="1">Membrane</location>
        <topology evidence="1">Multi-pass membrane protein</topology>
    </subcellularLocation>
</comment>
<evidence type="ECO:0000256" key="2">
    <source>
        <dbReference type="ARBA" id="ARBA00022692"/>
    </source>
</evidence>
<dbReference type="GO" id="GO:0016020">
    <property type="term" value="C:membrane"/>
    <property type="evidence" value="ECO:0007669"/>
    <property type="project" value="UniProtKB-SubCell"/>
</dbReference>
<evidence type="ECO:0000256" key="5">
    <source>
        <dbReference type="SAM" id="Phobius"/>
    </source>
</evidence>
<keyword evidence="4 5" id="KW-0472">Membrane</keyword>
<reference evidence="7 8" key="1">
    <citation type="submission" date="2019-07" db="EMBL/GenBank/DDBJ databases">
        <title>Novel species of Flavobacterium.</title>
        <authorList>
            <person name="Liu Q."/>
            <person name="Xin Y.-H."/>
        </authorList>
    </citation>
    <scope>NUCLEOTIDE SEQUENCE [LARGE SCALE GENOMIC DNA]</scope>
    <source>
        <strain evidence="7 8">LB1R34</strain>
    </source>
</reference>
<evidence type="ECO:0000256" key="3">
    <source>
        <dbReference type="ARBA" id="ARBA00022989"/>
    </source>
</evidence>
<organism evidence="7 8">
    <name type="scientific">Flavobacterium restrictum</name>
    <dbReference type="NCBI Taxonomy" id="2594428"/>
    <lineage>
        <taxon>Bacteria</taxon>
        <taxon>Pseudomonadati</taxon>
        <taxon>Bacteroidota</taxon>
        <taxon>Flavobacteriia</taxon>
        <taxon>Flavobacteriales</taxon>
        <taxon>Flavobacteriaceae</taxon>
        <taxon>Flavobacterium</taxon>
    </lineage>
</organism>
<evidence type="ECO:0000259" key="6">
    <source>
        <dbReference type="Pfam" id="PF04932"/>
    </source>
</evidence>
<protein>
    <recommendedName>
        <fullName evidence="6">O-antigen ligase-related domain-containing protein</fullName>
    </recommendedName>
</protein>
<feature type="transmembrane region" description="Helical" evidence="5">
    <location>
        <begin position="150"/>
        <end position="171"/>
    </location>
</feature>
<gene>
    <name evidence="7" type="ORF">FNW21_07850</name>
</gene>
<keyword evidence="2 5" id="KW-0812">Transmembrane</keyword>
<name>A0A553E5H3_9FLAO</name>
<feature type="transmembrane region" description="Helical" evidence="5">
    <location>
        <begin position="57"/>
        <end position="75"/>
    </location>
</feature>
<evidence type="ECO:0000313" key="7">
    <source>
        <dbReference type="EMBL" id="TRX40113.1"/>
    </source>
</evidence>
<feature type="transmembrane region" description="Helical" evidence="5">
    <location>
        <begin position="183"/>
        <end position="216"/>
    </location>
</feature>
<dbReference type="Pfam" id="PF04932">
    <property type="entry name" value="Wzy_C"/>
    <property type="match status" value="1"/>
</dbReference>
<sequence length="397" mass="46014">MKGYKFILNNFNYLSVSIGIILSVIAFVPFKTVFFAIAVVYMLGYLFSNGIMHIKNFLHYGLFLSAILLSCLYNNTFNIRYIYFICLILVCSPLFSSEQNFNFKIRFLYVFFHLIIFITVLNLFCFFLDVNAAPYLFKDQAANYFSGITIHSMWLSALSGISIIVSFYFFLKSTNRNFKITYLILVFFSVFVTLVSASRIALVASLIVVLLLLLFYETKKNILKYLILLLSIFVICYPLYKNNLTGLQNKFQEDKHFGVNSRHKLWNARIHEFESSPFFGIGFSSHLRKGKMYRGRMESGSGWLSIVSQTGLLGFFCFLLILIKAIKSYIYIKQNKEILLFYSVFVFLCIHSLAEGYILTPGYYLCLLFWINIDVLVQYDSFGNLLSDSNKTVPIFK</sequence>
<dbReference type="EMBL" id="VJZT01000006">
    <property type="protein sequence ID" value="TRX40113.1"/>
    <property type="molecule type" value="Genomic_DNA"/>
</dbReference>
<dbReference type="OrthoDB" id="1100962at2"/>
<evidence type="ECO:0000256" key="4">
    <source>
        <dbReference type="ARBA" id="ARBA00023136"/>
    </source>
</evidence>
<accession>A0A553E5H3</accession>
<dbReference type="RefSeq" id="WP_144256180.1">
    <property type="nucleotide sequence ID" value="NZ_VJZT01000006.1"/>
</dbReference>
<feature type="domain" description="O-antigen ligase-related" evidence="6">
    <location>
        <begin position="185"/>
        <end position="319"/>
    </location>
</feature>
<feature type="transmembrane region" description="Helical" evidence="5">
    <location>
        <begin position="81"/>
        <end position="96"/>
    </location>
</feature>
<dbReference type="InterPro" id="IPR051533">
    <property type="entry name" value="WaaL-like"/>
</dbReference>
<dbReference type="AlphaFoldDB" id="A0A553E5H3"/>
<evidence type="ECO:0000313" key="8">
    <source>
        <dbReference type="Proteomes" id="UP000316371"/>
    </source>
</evidence>
<feature type="transmembrane region" description="Helical" evidence="5">
    <location>
        <begin position="302"/>
        <end position="326"/>
    </location>
</feature>
<proteinExistence type="predicted"/>
<dbReference type="PANTHER" id="PTHR37422">
    <property type="entry name" value="TEICHURONIC ACID BIOSYNTHESIS PROTEIN TUAE"/>
    <property type="match status" value="1"/>
</dbReference>
<dbReference type="PANTHER" id="PTHR37422:SF17">
    <property type="entry name" value="O-ANTIGEN LIGASE"/>
    <property type="match status" value="1"/>
</dbReference>
<feature type="transmembrane region" description="Helical" evidence="5">
    <location>
        <begin position="222"/>
        <end position="240"/>
    </location>
</feature>
<feature type="transmembrane region" description="Helical" evidence="5">
    <location>
        <begin position="338"/>
        <end position="354"/>
    </location>
</feature>
<keyword evidence="8" id="KW-1185">Reference proteome</keyword>
<feature type="transmembrane region" description="Helical" evidence="5">
    <location>
        <begin position="20"/>
        <end position="45"/>
    </location>
</feature>